<gene>
    <name evidence="2" type="ORF">KP509_05G002700</name>
</gene>
<feature type="region of interest" description="Disordered" evidence="1">
    <location>
        <begin position="479"/>
        <end position="513"/>
    </location>
</feature>
<organism evidence="2 3">
    <name type="scientific">Ceratopteris richardii</name>
    <name type="common">Triangle waterfern</name>
    <dbReference type="NCBI Taxonomy" id="49495"/>
    <lineage>
        <taxon>Eukaryota</taxon>
        <taxon>Viridiplantae</taxon>
        <taxon>Streptophyta</taxon>
        <taxon>Embryophyta</taxon>
        <taxon>Tracheophyta</taxon>
        <taxon>Polypodiopsida</taxon>
        <taxon>Polypodiidae</taxon>
        <taxon>Polypodiales</taxon>
        <taxon>Pteridineae</taxon>
        <taxon>Pteridaceae</taxon>
        <taxon>Parkerioideae</taxon>
        <taxon>Ceratopteris</taxon>
    </lineage>
</organism>
<dbReference type="GO" id="GO:0055028">
    <property type="term" value="C:cortical microtubule"/>
    <property type="evidence" value="ECO:0007669"/>
    <property type="project" value="TreeGrafter"/>
</dbReference>
<feature type="compositionally biased region" description="Polar residues" evidence="1">
    <location>
        <begin position="230"/>
        <end position="245"/>
    </location>
</feature>
<evidence type="ECO:0000256" key="1">
    <source>
        <dbReference type="SAM" id="MobiDB-lite"/>
    </source>
</evidence>
<feature type="compositionally biased region" description="Low complexity" evidence="1">
    <location>
        <begin position="143"/>
        <end position="163"/>
    </location>
</feature>
<protein>
    <submittedName>
        <fullName evidence="2">Uncharacterized protein</fullName>
    </submittedName>
</protein>
<sequence>MQPSVMSPEERHHMSHGSDVCEDDGDLILFRETRRMEEEARSHGTLQREPISVFRHDEDILSSSDWDQHDYDWLVSSPFSPVSGSSCCNEPTGNEAPLNAASNIITVSKVKERLLQRGSTKSEISSRVACRRPSPKDPNGLGSSTDSISQKSTSSCSSQNTHTAPASKAVHSTTPVSRSAARSSTPTRLTSGASVRSATPTRQSTMSFNHVISSSSSRPSTPVRRPSMSTHMGNQSSLPGKTSPSLGKGSMRSRNTSSARFSSSSMGTGQLTTHLENVAGSPQDSISNLQVGRSRLYGLRTVVSKSYLAPAEPAQPEQVDGEAHTRRSSGSSLGTVSLTSSSEALNGLKAPIARTRRASDSTKIPASAATGNKIADRPIVMQKSGAGSRDKVPSTDNHKVLKSLKSGSSHGEKLRTNQNSNGPGQTLSKKSLDIAVRLKAQEMGGMSNNSFQSFMSNVPAASLYSVKSRIGCGCNSSSSIASSPLDTSSYASSEHGTSLTMDPDGSEYFDETSSDLASRVSSMSYPDGTMALSHEKKVSHWLASPGYLDDSTIDTMQTLEQALAGTLVTESPSGEQCELMINHDNAALEPCV</sequence>
<dbReference type="AlphaFoldDB" id="A0A8T2UJ04"/>
<dbReference type="OMA" id="QCELMIN"/>
<feature type="region of interest" description="Disordered" evidence="1">
    <location>
        <begin position="114"/>
        <end position="268"/>
    </location>
</feature>
<feature type="compositionally biased region" description="Low complexity" evidence="1">
    <location>
        <begin position="328"/>
        <end position="337"/>
    </location>
</feature>
<feature type="region of interest" description="Disordered" evidence="1">
    <location>
        <begin position="354"/>
        <end position="430"/>
    </location>
</feature>
<feature type="compositionally biased region" description="Low complexity" evidence="1">
    <location>
        <begin position="172"/>
        <end position="191"/>
    </location>
</feature>
<feature type="compositionally biased region" description="Polar residues" evidence="1">
    <location>
        <begin position="416"/>
        <end position="429"/>
    </location>
</feature>
<dbReference type="PANTHER" id="PTHR31949">
    <property type="entry name" value="GASTRIC MUCIN-LIKE PROTEIN"/>
    <property type="match status" value="1"/>
</dbReference>
<dbReference type="GO" id="GO:0043622">
    <property type="term" value="P:cortical microtubule organization"/>
    <property type="evidence" value="ECO:0007669"/>
    <property type="project" value="TreeGrafter"/>
</dbReference>
<dbReference type="PANTHER" id="PTHR31949:SF2">
    <property type="entry name" value="OS05G0480600 PROTEIN"/>
    <property type="match status" value="1"/>
</dbReference>
<feature type="compositionally biased region" description="Polar residues" evidence="1">
    <location>
        <begin position="490"/>
        <end position="500"/>
    </location>
</feature>
<comment type="caution">
    <text evidence="2">The sequence shown here is derived from an EMBL/GenBank/DDBJ whole genome shotgun (WGS) entry which is preliminary data.</text>
</comment>
<dbReference type="Proteomes" id="UP000825935">
    <property type="component" value="Chromosome 5"/>
</dbReference>
<feature type="region of interest" description="Disordered" evidence="1">
    <location>
        <begin position="1"/>
        <end position="21"/>
    </location>
</feature>
<feature type="compositionally biased region" description="Low complexity" evidence="1">
    <location>
        <begin position="252"/>
        <end position="265"/>
    </location>
</feature>
<proteinExistence type="predicted"/>
<feature type="compositionally biased region" description="Low complexity" evidence="1">
    <location>
        <begin position="213"/>
        <end position="229"/>
    </location>
</feature>
<feature type="compositionally biased region" description="Polar residues" evidence="1">
    <location>
        <begin position="192"/>
        <end position="212"/>
    </location>
</feature>
<accession>A0A8T2UJ04</accession>
<name>A0A8T2UJ04_CERRI</name>
<feature type="compositionally biased region" description="Low complexity" evidence="1">
    <location>
        <begin position="479"/>
        <end position="489"/>
    </location>
</feature>
<keyword evidence="3" id="KW-1185">Reference proteome</keyword>
<feature type="compositionally biased region" description="Acidic residues" evidence="1">
    <location>
        <begin position="504"/>
        <end position="513"/>
    </location>
</feature>
<dbReference type="EMBL" id="CM035410">
    <property type="protein sequence ID" value="KAH7436107.1"/>
    <property type="molecule type" value="Genomic_DNA"/>
</dbReference>
<evidence type="ECO:0000313" key="2">
    <source>
        <dbReference type="EMBL" id="KAH7436107.1"/>
    </source>
</evidence>
<feature type="region of interest" description="Disordered" evidence="1">
    <location>
        <begin position="310"/>
        <end position="337"/>
    </location>
</feature>
<feature type="compositionally biased region" description="Basic and acidic residues" evidence="1">
    <location>
        <begin position="388"/>
        <end position="399"/>
    </location>
</feature>
<reference evidence="2" key="1">
    <citation type="submission" date="2021-08" db="EMBL/GenBank/DDBJ databases">
        <title>WGS assembly of Ceratopteris richardii.</title>
        <authorList>
            <person name="Marchant D.B."/>
            <person name="Chen G."/>
            <person name="Jenkins J."/>
            <person name="Shu S."/>
            <person name="Leebens-Mack J."/>
            <person name="Grimwood J."/>
            <person name="Schmutz J."/>
            <person name="Soltis P."/>
            <person name="Soltis D."/>
            <person name="Chen Z.-H."/>
        </authorList>
    </citation>
    <scope>NUCLEOTIDE SEQUENCE</scope>
    <source>
        <strain evidence="2">Whitten #5841</strain>
        <tissue evidence="2">Leaf</tissue>
    </source>
</reference>
<evidence type="ECO:0000313" key="3">
    <source>
        <dbReference type="Proteomes" id="UP000825935"/>
    </source>
</evidence>